<feature type="domain" description="Fibronectin type-III" evidence="2">
    <location>
        <begin position="254"/>
        <end position="347"/>
    </location>
</feature>
<dbReference type="GeneID" id="106174363"/>
<gene>
    <name evidence="4" type="primary">LOC106174363</name>
</gene>
<dbReference type="Gene3D" id="2.60.40.10">
    <property type="entry name" value="Immunoglobulins"/>
    <property type="match status" value="3"/>
</dbReference>
<dbReference type="InterPro" id="IPR003961">
    <property type="entry name" value="FN3_dom"/>
</dbReference>
<keyword evidence="1" id="KW-0677">Repeat</keyword>
<evidence type="ECO:0000259" key="2">
    <source>
        <dbReference type="PROSITE" id="PS50853"/>
    </source>
</evidence>
<sequence>MNRPLSFFPGNANEDKFDTNEEIISCIQNMIKTSVHTSHFRYHIDMICACADDTKEDDENGDCFKSETSKLPSEEPAKCEPKYQNRGTNHLTIKWESATGEVQTYGVDLIVKDEIVRSKNNLRDSSTEVTFDELLPGTEYDVIIHTVTDSADTQSYPLRVCAGPEEIVGCEITHLSNRCLQLSWQRPQRHVNYFQVFYWPSGKSCSSKCEETRETLIVLSDLDPDTSYEARITTVSKERTSKHYHITFATDPGVPLGFTRIYRGLNSVNVKWNKPKGLFDHFIARWRLQDEEETNETRDTTKTQHIVPGLSSGIQYEVCVSSVSNGKENEPCSIDVQTESATITAIDIEPGVYSLKLKWKMSEGRVDRYQVQFYGPKGPQERMMCPTGKTTLQKQLTLPSHLPCEITREAYLFVPGAEQGGDAGNNQYILTDACWTRSKEWIVKFNSQELYLHRGHKIWEINLWELMTRNVQQKRSDTVGRKEALKRNQRHLTTNETGLVISMGCYGEKAKRTKTSF</sequence>
<dbReference type="RefSeq" id="XP_013411359.1">
    <property type="nucleotide sequence ID" value="XM_013555905.1"/>
</dbReference>
<dbReference type="SMART" id="SM00060">
    <property type="entry name" value="FN3"/>
    <property type="match status" value="3"/>
</dbReference>
<dbReference type="InParanoid" id="A0A1S3JN35"/>
<accession>A0A1S3JN35</accession>
<evidence type="ECO:0000313" key="3">
    <source>
        <dbReference type="Proteomes" id="UP000085678"/>
    </source>
</evidence>
<dbReference type="STRING" id="7574.A0A1S3JN35"/>
<dbReference type="KEGG" id="lak:106174363"/>
<dbReference type="InterPro" id="IPR036116">
    <property type="entry name" value="FN3_sf"/>
</dbReference>
<evidence type="ECO:0000256" key="1">
    <source>
        <dbReference type="ARBA" id="ARBA00022737"/>
    </source>
</evidence>
<dbReference type="InterPro" id="IPR050991">
    <property type="entry name" value="ECM_Regulatory_Proteins"/>
</dbReference>
<reference evidence="4" key="1">
    <citation type="submission" date="2025-08" db="UniProtKB">
        <authorList>
            <consortium name="RefSeq"/>
        </authorList>
    </citation>
    <scope>IDENTIFICATION</scope>
    <source>
        <tissue evidence="4">Gonads</tissue>
    </source>
</reference>
<dbReference type="PANTHER" id="PTHR46708:SF2">
    <property type="entry name" value="FIBRONECTIN TYPE-III DOMAIN-CONTAINING PROTEIN"/>
    <property type="match status" value="1"/>
</dbReference>
<dbReference type="SUPFAM" id="SSF49265">
    <property type="entry name" value="Fibronectin type III"/>
    <property type="match status" value="2"/>
</dbReference>
<evidence type="ECO:0000313" key="4">
    <source>
        <dbReference type="RefSeq" id="XP_013411359.1"/>
    </source>
</evidence>
<dbReference type="OrthoDB" id="261433at2759"/>
<name>A0A1S3JN35_LINAN</name>
<dbReference type="Proteomes" id="UP000085678">
    <property type="component" value="Unplaced"/>
</dbReference>
<dbReference type="InterPro" id="IPR013783">
    <property type="entry name" value="Ig-like_fold"/>
</dbReference>
<dbReference type="PANTHER" id="PTHR46708">
    <property type="entry name" value="TENASCIN"/>
    <property type="match status" value="1"/>
</dbReference>
<dbReference type="AlphaFoldDB" id="A0A1S3JN35"/>
<proteinExistence type="predicted"/>
<organism evidence="3 4">
    <name type="scientific">Lingula anatina</name>
    <name type="common">Brachiopod</name>
    <name type="synonym">Lingula unguis</name>
    <dbReference type="NCBI Taxonomy" id="7574"/>
    <lineage>
        <taxon>Eukaryota</taxon>
        <taxon>Metazoa</taxon>
        <taxon>Spiralia</taxon>
        <taxon>Lophotrochozoa</taxon>
        <taxon>Brachiopoda</taxon>
        <taxon>Linguliformea</taxon>
        <taxon>Lingulata</taxon>
        <taxon>Lingulida</taxon>
        <taxon>Linguloidea</taxon>
        <taxon>Lingulidae</taxon>
        <taxon>Lingula</taxon>
    </lineage>
</organism>
<dbReference type="PROSITE" id="PS50853">
    <property type="entry name" value="FN3"/>
    <property type="match status" value="2"/>
</dbReference>
<feature type="domain" description="Fibronectin type-III" evidence="2">
    <location>
        <begin position="163"/>
        <end position="253"/>
    </location>
</feature>
<dbReference type="CDD" id="cd00063">
    <property type="entry name" value="FN3"/>
    <property type="match status" value="3"/>
</dbReference>
<dbReference type="Pfam" id="PF00041">
    <property type="entry name" value="fn3"/>
    <property type="match status" value="3"/>
</dbReference>
<protein>
    <submittedName>
        <fullName evidence="4">Tenascin-X</fullName>
    </submittedName>
</protein>
<keyword evidence="3" id="KW-1185">Reference proteome</keyword>